<dbReference type="PROSITE" id="PS00211">
    <property type="entry name" value="ABC_TRANSPORTER_1"/>
    <property type="match status" value="1"/>
</dbReference>
<evidence type="ECO:0000256" key="1">
    <source>
        <dbReference type="ARBA" id="ARBA00005417"/>
    </source>
</evidence>
<evidence type="ECO:0000313" key="6">
    <source>
        <dbReference type="EMBL" id="AYG59483.1"/>
    </source>
</evidence>
<sequence>MQEKCVRLEADGITWGPHQGKPIIRDISLSVAAGDRLAIIGPNGAGKSTLLRCLYRGVRPQRGLVRLDGIDLWSIGPREAAQRIAVVLQETPGDFPFSVRDVVMMGRIPHRRGMARWSEEDHAVTATVLLRLELKHLALRQFASLSGGEKQRVLVARALAQEPELIILDEPTNHLDIRHQLEILDLLKGLGRTIITTLHDINLAADFATHVAVLDSGRLTGHGLPTDVLTPERISSAFRVEASHQVVGDASHRLTFSLR</sequence>
<name>A0A387FMA9_9HYPH</name>
<dbReference type="Gene3D" id="3.40.50.300">
    <property type="entry name" value="P-loop containing nucleotide triphosphate hydrolases"/>
    <property type="match status" value="1"/>
</dbReference>
<dbReference type="InterPro" id="IPR017871">
    <property type="entry name" value="ABC_transporter-like_CS"/>
</dbReference>
<keyword evidence="2" id="KW-0813">Transport</keyword>
<dbReference type="PANTHER" id="PTHR42794:SF2">
    <property type="entry name" value="ABC TRANSPORTER ATP-BINDING PROTEIN"/>
    <property type="match status" value="1"/>
</dbReference>
<dbReference type="InterPro" id="IPR027417">
    <property type="entry name" value="P-loop_NTPase"/>
</dbReference>
<dbReference type="SMART" id="SM00382">
    <property type="entry name" value="AAA"/>
    <property type="match status" value="1"/>
</dbReference>
<accession>A0A387FMA9</accession>
<keyword evidence="3" id="KW-0547">Nucleotide-binding</keyword>
<evidence type="ECO:0000256" key="4">
    <source>
        <dbReference type="ARBA" id="ARBA00022840"/>
    </source>
</evidence>
<dbReference type="GO" id="GO:0005524">
    <property type="term" value="F:ATP binding"/>
    <property type="evidence" value="ECO:0007669"/>
    <property type="project" value="UniProtKB-KW"/>
</dbReference>
<dbReference type="InterPro" id="IPR003439">
    <property type="entry name" value="ABC_transporter-like_ATP-bd"/>
</dbReference>
<dbReference type="RefSeq" id="WP_120704500.1">
    <property type="nucleotide sequence ID" value="NZ_CP032694.1"/>
</dbReference>
<dbReference type="PANTHER" id="PTHR42794">
    <property type="entry name" value="HEMIN IMPORT ATP-BINDING PROTEIN HMUV"/>
    <property type="match status" value="1"/>
</dbReference>
<dbReference type="GO" id="GO:0016887">
    <property type="term" value="F:ATP hydrolysis activity"/>
    <property type="evidence" value="ECO:0007669"/>
    <property type="project" value="InterPro"/>
</dbReference>
<dbReference type="Pfam" id="PF00005">
    <property type="entry name" value="ABC_tran"/>
    <property type="match status" value="1"/>
</dbReference>
<evidence type="ECO:0000256" key="3">
    <source>
        <dbReference type="ARBA" id="ARBA00022741"/>
    </source>
</evidence>
<keyword evidence="4 6" id="KW-0067">ATP-binding</keyword>
<dbReference type="PROSITE" id="PS50893">
    <property type="entry name" value="ABC_TRANSPORTER_2"/>
    <property type="match status" value="1"/>
</dbReference>
<dbReference type="InterPro" id="IPR003593">
    <property type="entry name" value="AAA+_ATPase"/>
</dbReference>
<evidence type="ECO:0000256" key="2">
    <source>
        <dbReference type="ARBA" id="ARBA00022448"/>
    </source>
</evidence>
<dbReference type="OrthoDB" id="9810077at2"/>
<proteinExistence type="inferred from homology"/>
<dbReference type="SUPFAM" id="SSF52540">
    <property type="entry name" value="P-loop containing nucleoside triphosphate hydrolases"/>
    <property type="match status" value="1"/>
</dbReference>
<reference evidence="6 7" key="1">
    <citation type="submission" date="2018-10" db="EMBL/GenBank/DDBJ databases">
        <title>Rhizobium etli, R. leguminosarum and a new Rhizobium genospecies from Phaseolus dumosus.</title>
        <authorList>
            <person name="Ramirez-Puebla S.T."/>
            <person name="Rogel-Hernandez M.A."/>
            <person name="Guerrero G."/>
            <person name="Ormeno-Orrillo E."/>
            <person name="Martinez-Romero J.C."/>
            <person name="Negrete-Yankelevich S."/>
            <person name="Martinez-Romero E."/>
        </authorList>
    </citation>
    <scope>NUCLEOTIDE SEQUENCE [LARGE SCALE GENOMIC DNA]</scope>
    <source>
        <strain evidence="6 7">CCGE525</strain>
    </source>
</reference>
<feature type="domain" description="ABC transporter" evidence="5">
    <location>
        <begin position="8"/>
        <end position="241"/>
    </location>
</feature>
<dbReference type="KEGG" id="rjg:CCGE525_12270"/>
<dbReference type="Proteomes" id="UP000282195">
    <property type="component" value="Chromosome"/>
</dbReference>
<dbReference type="CDD" id="cd03214">
    <property type="entry name" value="ABC_Iron-Siderophores_B12_Hemin"/>
    <property type="match status" value="1"/>
</dbReference>
<dbReference type="EMBL" id="CP032694">
    <property type="protein sequence ID" value="AYG59483.1"/>
    <property type="molecule type" value="Genomic_DNA"/>
</dbReference>
<evidence type="ECO:0000313" key="7">
    <source>
        <dbReference type="Proteomes" id="UP000282195"/>
    </source>
</evidence>
<gene>
    <name evidence="6" type="ORF">CCGE525_12270</name>
</gene>
<dbReference type="AlphaFoldDB" id="A0A387FMA9"/>
<organism evidence="6 7">
    <name type="scientific">Rhizobium jaguaris</name>
    <dbReference type="NCBI Taxonomy" id="1312183"/>
    <lineage>
        <taxon>Bacteria</taxon>
        <taxon>Pseudomonadati</taxon>
        <taxon>Pseudomonadota</taxon>
        <taxon>Alphaproteobacteria</taxon>
        <taxon>Hyphomicrobiales</taxon>
        <taxon>Rhizobiaceae</taxon>
        <taxon>Rhizobium/Agrobacterium group</taxon>
        <taxon>Rhizobium</taxon>
    </lineage>
</organism>
<dbReference type="FunFam" id="3.40.50.300:FF:000134">
    <property type="entry name" value="Iron-enterobactin ABC transporter ATP-binding protein"/>
    <property type="match status" value="1"/>
</dbReference>
<protein>
    <submittedName>
        <fullName evidence="6">ABC transporter ATP-binding protein</fullName>
    </submittedName>
</protein>
<evidence type="ECO:0000259" key="5">
    <source>
        <dbReference type="PROSITE" id="PS50893"/>
    </source>
</evidence>
<comment type="similarity">
    <text evidence="1">Belongs to the ABC transporter superfamily.</text>
</comment>
<keyword evidence="7" id="KW-1185">Reference proteome</keyword>